<evidence type="ECO:0000313" key="2">
    <source>
        <dbReference type="Proteomes" id="UP000186817"/>
    </source>
</evidence>
<accession>A0A1Q9EYI8</accession>
<comment type="caution">
    <text evidence="1">The sequence shown here is derived from an EMBL/GenBank/DDBJ whole genome shotgun (WGS) entry which is preliminary data.</text>
</comment>
<evidence type="ECO:0000313" key="1">
    <source>
        <dbReference type="EMBL" id="OLQ12514.1"/>
    </source>
</evidence>
<protein>
    <submittedName>
        <fullName evidence="1">Uncharacterized protein</fullName>
    </submittedName>
</protein>
<dbReference type="AlphaFoldDB" id="A0A1Q9EYI8"/>
<dbReference type="EMBL" id="LSRX01000042">
    <property type="protein sequence ID" value="OLQ12514.1"/>
    <property type="molecule type" value="Genomic_DNA"/>
</dbReference>
<gene>
    <name evidence="1" type="ORF">AK812_SmicGene3596</name>
</gene>
<name>A0A1Q9EYI8_SYMMI</name>
<keyword evidence="2" id="KW-1185">Reference proteome</keyword>
<reference evidence="1 2" key="1">
    <citation type="submission" date="2016-02" db="EMBL/GenBank/DDBJ databases">
        <title>Genome analysis of coral dinoflagellate symbionts highlights evolutionary adaptations to a symbiotic lifestyle.</title>
        <authorList>
            <person name="Aranda M."/>
            <person name="Li Y."/>
            <person name="Liew Y.J."/>
            <person name="Baumgarten S."/>
            <person name="Simakov O."/>
            <person name="Wilson M."/>
            <person name="Piel J."/>
            <person name="Ashoor H."/>
            <person name="Bougouffa S."/>
            <person name="Bajic V.B."/>
            <person name="Ryu T."/>
            <person name="Ravasi T."/>
            <person name="Bayer T."/>
            <person name="Micklem G."/>
            <person name="Kim H."/>
            <person name="Bhak J."/>
            <person name="Lajeunesse T.C."/>
            <person name="Voolstra C.R."/>
        </authorList>
    </citation>
    <scope>NUCLEOTIDE SEQUENCE [LARGE SCALE GENOMIC DNA]</scope>
    <source>
        <strain evidence="1 2">CCMP2467</strain>
    </source>
</reference>
<proteinExistence type="predicted"/>
<dbReference type="OrthoDB" id="414745at2759"/>
<sequence>MPPGHRLRRPLSFDEVEGGGASSLRSTTTRQLLVGMGMIFNQDLHTLLRVGGYGGIRFPTREQMQKAGDNLFDSSVKTVSVDVFISHSWSAGRWEKFLALCLYLNLQMAVACCMMTWISFVVLMISWHGVSGLGGSHLLLPCFVYLPMTTFFTVFFFGQQLLGFKGPTRLSCGLWSPSVWVDRLCIHQTNLELKAEQIKSVPTFVARASRMLILCDGSYFERLWCNLELATFARHGGVEKVDVLPLWLAPWLLCSIFLELLCASLMDVSQLVFPNWMLAWDKHVMGLAATLVGDHPIILRFVGWLVIWMISSIATLPATIPSFFSFRMKIRHHELILDQMADFDVRAANCSEPSDRHAIEKQLQEIFGDQDLPNPGSDAVDEGEVKVQRFVNYQAAGEPLDRFNAHVRGVLRDFVMTQIGDEIYVPWPLCLTACLPMILYSSVNVLGCDSDSCDESARRAGVSSMPMYFVSNILGWVLIILLTFPLTYPVMLRMLKCVLSFGDGLAQRSAAFSCCFLAYEYTYMCGGLIWGSWIPAVQDPSPTQLTIFLLVMTFLVTQCICLFYRWEKQGKFGRKGATEDQELQDQGISALTSLCDTLGRASVATRLGAIEAILGAMKCAGFGEANGRNIELGCIILCMFCDDAKLRRHVQKAGAVSVAKKVINKARNLDLQRWGCELLRLGECVFGSTGLLDNEADPMSPSFTVAQVQVISDNGFWPEDWLSLVLRDEDEAHDDDANDLDNQSCGAVRTELRSGSPINLWQRGQAAMQGSHMPPALSNRSLIASSAAAIAASPLSVLDCPRLPQCAISARMLPIICHGQKLRSQMRPDALPGDTSCQHKLEVEIFLTSNLQQVRTCYLDGSLDRKVLFRMIPLFQCHMTHPPCAQHACCHGYFVERGAGSLVFVACGGSQLEALPDVVTASAIT</sequence>
<dbReference type="Proteomes" id="UP000186817">
    <property type="component" value="Unassembled WGS sequence"/>
</dbReference>
<organism evidence="1 2">
    <name type="scientific">Symbiodinium microadriaticum</name>
    <name type="common">Dinoflagellate</name>
    <name type="synonym">Zooxanthella microadriatica</name>
    <dbReference type="NCBI Taxonomy" id="2951"/>
    <lineage>
        <taxon>Eukaryota</taxon>
        <taxon>Sar</taxon>
        <taxon>Alveolata</taxon>
        <taxon>Dinophyceae</taxon>
        <taxon>Suessiales</taxon>
        <taxon>Symbiodiniaceae</taxon>
        <taxon>Symbiodinium</taxon>
    </lineage>
</organism>